<sequence>MGLSVSPNPKCWQSSLLSSPKPPASVHSSSSLRNLTHIAKTTTLPYPLFHRSPSRGFKNFRTQRVTRVRSADSDDLFDEEMMNLIKEVARAFDQSEDEDVKSYVPLPEDTQNREVKTLSSSEKFLTMKPDLLEPSQLGIEPEPPSWPERDELLKLRIARKLNGVGLPLSIRMIKKKLQWQKGLQEASDFTYCSVKKTFSSMLFIIHEIQHYALQVSETLYYEDLRDAMNKVRTDVDASFVWLFQKVFWKSPSLMLYMMVLLANFSVYSMGNHTVVSVTPSSVITEVQNVSESKNNKKGLKEEEEALWNSIIQEASRLHDGKRSEDLEKETMKQFVSPESVEIEEDKYEEYASTDFYYKKYLFGDPNNSLLLSNYAMFLYLVVRDNDLAEKYFRQSVSVKPADPEAFSRYGDFLWLAKNDLWGAETRYLQAIEEDKGNPHHTSKYASFLWNTGGDDTCYPIYYRDDTEQQ</sequence>
<dbReference type="Gene3D" id="1.25.40.10">
    <property type="entry name" value="Tetratricopeptide repeat domain"/>
    <property type="match status" value="1"/>
</dbReference>
<dbReference type="EMBL" id="JAAIUW010000009">
    <property type="protein sequence ID" value="KAF7816341.1"/>
    <property type="molecule type" value="Genomic_DNA"/>
</dbReference>
<dbReference type="OrthoDB" id="1924189at2759"/>
<accession>A0A834T787</accession>
<organism evidence="2 3">
    <name type="scientific">Senna tora</name>
    <dbReference type="NCBI Taxonomy" id="362788"/>
    <lineage>
        <taxon>Eukaryota</taxon>
        <taxon>Viridiplantae</taxon>
        <taxon>Streptophyta</taxon>
        <taxon>Embryophyta</taxon>
        <taxon>Tracheophyta</taxon>
        <taxon>Spermatophyta</taxon>
        <taxon>Magnoliopsida</taxon>
        <taxon>eudicotyledons</taxon>
        <taxon>Gunneridae</taxon>
        <taxon>Pentapetalae</taxon>
        <taxon>rosids</taxon>
        <taxon>fabids</taxon>
        <taxon>Fabales</taxon>
        <taxon>Fabaceae</taxon>
        <taxon>Caesalpinioideae</taxon>
        <taxon>Cassia clade</taxon>
        <taxon>Senna</taxon>
    </lineage>
</organism>
<feature type="region of interest" description="Disordered" evidence="1">
    <location>
        <begin position="1"/>
        <end position="30"/>
    </location>
</feature>
<evidence type="ECO:0000313" key="2">
    <source>
        <dbReference type="EMBL" id="KAF7816341.1"/>
    </source>
</evidence>
<feature type="compositionally biased region" description="Polar residues" evidence="1">
    <location>
        <begin position="1"/>
        <end position="13"/>
    </location>
</feature>
<dbReference type="PANTHER" id="PTHR26312:SF176">
    <property type="entry name" value="TETRATRICOPEPTIDE-LIKE HELICAL DOMAIN-CONTAINING PROTEIN-RELATED"/>
    <property type="match status" value="1"/>
</dbReference>
<gene>
    <name evidence="2" type="ORF">G2W53_030310</name>
</gene>
<keyword evidence="3" id="KW-1185">Reference proteome</keyword>
<dbReference type="PANTHER" id="PTHR26312">
    <property type="entry name" value="TETRATRICOPEPTIDE REPEAT PROTEIN 5"/>
    <property type="match status" value="1"/>
</dbReference>
<dbReference type="AlphaFoldDB" id="A0A834T787"/>
<comment type="caution">
    <text evidence="2">The sequence shown here is derived from an EMBL/GenBank/DDBJ whole genome shotgun (WGS) entry which is preliminary data.</text>
</comment>
<protein>
    <submittedName>
        <fullName evidence="2">Uncharacterized protein</fullName>
    </submittedName>
</protein>
<dbReference type="Proteomes" id="UP000634136">
    <property type="component" value="Unassembled WGS sequence"/>
</dbReference>
<evidence type="ECO:0000313" key="3">
    <source>
        <dbReference type="Proteomes" id="UP000634136"/>
    </source>
</evidence>
<name>A0A834T787_9FABA</name>
<dbReference type="InterPro" id="IPR011990">
    <property type="entry name" value="TPR-like_helical_dom_sf"/>
</dbReference>
<proteinExistence type="predicted"/>
<reference evidence="2" key="1">
    <citation type="submission" date="2020-09" db="EMBL/GenBank/DDBJ databases">
        <title>Genome-Enabled Discovery of Anthraquinone Biosynthesis in Senna tora.</title>
        <authorList>
            <person name="Kang S.-H."/>
            <person name="Pandey R.P."/>
            <person name="Lee C.-M."/>
            <person name="Sim J.-S."/>
            <person name="Jeong J.-T."/>
            <person name="Choi B.-S."/>
            <person name="Jung M."/>
            <person name="Ginzburg D."/>
            <person name="Zhao K."/>
            <person name="Won S.Y."/>
            <person name="Oh T.-J."/>
            <person name="Yu Y."/>
            <person name="Kim N.-H."/>
            <person name="Lee O.R."/>
            <person name="Lee T.-H."/>
            <person name="Bashyal P."/>
            <person name="Kim T.-S."/>
            <person name="Lee W.-H."/>
            <person name="Kawkins C."/>
            <person name="Kim C.-K."/>
            <person name="Kim J.S."/>
            <person name="Ahn B.O."/>
            <person name="Rhee S.Y."/>
            <person name="Sohng J.K."/>
        </authorList>
    </citation>
    <scope>NUCLEOTIDE SEQUENCE</scope>
    <source>
        <tissue evidence="2">Leaf</tissue>
    </source>
</reference>
<dbReference type="SUPFAM" id="SSF48452">
    <property type="entry name" value="TPR-like"/>
    <property type="match status" value="1"/>
</dbReference>
<evidence type="ECO:0000256" key="1">
    <source>
        <dbReference type="SAM" id="MobiDB-lite"/>
    </source>
</evidence>